<dbReference type="Pfam" id="PF00072">
    <property type="entry name" value="Response_reg"/>
    <property type="match status" value="1"/>
</dbReference>
<dbReference type="SMART" id="SM00448">
    <property type="entry name" value="REC"/>
    <property type="match status" value="1"/>
</dbReference>
<dbReference type="PANTHER" id="PTHR37299:SF1">
    <property type="entry name" value="STAGE 0 SPORULATION PROTEIN A HOMOLOG"/>
    <property type="match status" value="1"/>
</dbReference>
<dbReference type="Pfam" id="PF04397">
    <property type="entry name" value="LytTR"/>
    <property type="match status" value="1"/>
</dbReference>
<evidence type="ECO:0000313" key="4">
    <source>
        <dbReference type="EMBL" id="KGE85539.1"/>
    </source>
</evidence>
<keyword evidence="5" id="KW-1185">Reference proteome</keyword>
<evidence type="ECO:0000313" key="5">
    <source>
        <dbReference type="Proteomes" id="UP000029736"/>
    </source>
</evidence>
<evidence type="ECO:0000259" key="3">
    <source>
        <dbReference type="PROSITE" id="PS50930"/>
    </source>
</evidence>
<dbReference type="PROSITE" id="PS50930">
    <property type="entry name" value="HTH_LYTTR"/>
    <property type="match status" value="1"/>
</dbReference>
<sequence length="259" mass="29747">MKAIIIEDEQSAADNLSYLLKSVAPDIQIIESIETVSDAIAFFKENKAYDLVFMDIHLADGNSFEIVKEVEPVAPIIFTTAYDQYAIQAFKLNSIDYLLKPIRESELKKAIHKFKDKHRKTLVSTRQIEALMSLVNSPKKIFRNSFLVQKKEIFIPIASSDFAFFFIQDGIVRGMTTDNQTYSFNEKLEDLEKDLDPELFFRANRQYLIQRSAIKSLQTYFNGRLIVNLQPQEKDKIVVSKANASKLKAWLSDEKNVSS</sequence>
<dbReference type="InterPro" id="IPR011006">
    <property type="entry name" value="CheY-like_superfamily"/>
</dbReference>
<evidence type="ECO:0008006" key="6">
    <source>
        <dbReference type="Google" id="ProtNLM"/>
    </source>
</evidence>
<dbReference type="InterPro" id="IPR001789">
    <property type="entry name" value="Sig_transdc_resp-reg_receiver"/>
</dbReference>
<dbReference type="Proteomes" id="UP000029736">
    <property type="component" value="Unassembled WGS sequence"/>
</dbReference>
<dbReference type="GO" id="GO:0000156">
    <property type="term" value="F:phosphorelay response regulator activity"/>
    <property type="evidence" value="ECO:0007669"/>
    <property type="project" value="InterPro"/>
</dbReference>
<evidence type="ECO:0000259" key="2">
    <source>
        <dbReference type="PROSITE" id="PS50110"/>
    </source>
</evidence>
<dbReference type="FunFam" id="3.40.50.2300:FF:000361">
    <property type="entry name" value="Two-component system response regulator"/>
    <property type="match status" value="1"/>
</dbReference>
<comment type="caution">
    <text evidence="4">The sequence shown here is derived from an EMBL/GenBank/DDBJ whole genome shotgun (WGS) entry which is preliminary data.</text>
</comment>
<dbReference type="InterPro" id="IPR046947">
    <property type="entry name" value="LytR-like"/>
</dbReference>
<protein>
    <recommendedName>
        <fullName evidence="6">LytTR family transcriptional regulator</fullName>
    </recommendedName>
</protein>
<dbReference type="SUPFAM" id="SSF52172">
    <property type="entry name" value="CheY-like"/>
    <property type="match status" value="1"/>
</dbReference>
<feature type="domain" description="Response regulatory" evidence="2">
    <location>
        <begin position="2"/>
        <end position="115"/>
    </location>
</feature>
<dbReference type="RefSeq" id="WP_044228019.1">
    <property type="nucleotide sequence ID" value="NZ_JBKAGJ010000046.1"/>
</dbReference>
<dbReference type="STRING" id="1524460.IX84_27075"/>
<dbReference type="OrthoDB" id="2168082at2"/>
<dbReference type="Gene3D" id="2.40.50.1020">
    <property type="entry name" value="LytTr DNA-binding domain"/>
    <property type="match status" value="1"/>
</dbReference>
<dbReference type="EMBL" id="JPOS01000085">
    <property type="protein sequence ID" value="KGE85539.1"/>
    <property type="molecule type" value="Genomic_DNA"/>
</dbReference>
<dbReference type="SMART" id="SM00850">
    <property type="entry name" value="LytTR"/>
    <property type="match status" value="1"/>
</dbReference>
<reference evidence="4 5" key="1">
    <citation type="journal article" date="2014" name="Int. J. Syst. Evol. Microbiol.">
        <title>Phaeodactylibacter xiamenensis gen. nov., sp. nov., a member of the family Saprospiraceae isolated from the marine alga Phaeodactylum tricornutum.</title>
        <authorList>
            <person name="Chen Z.Jr."/>
            <person name="Lei X."/>
            <person name="Lai Q."/>
            <person name="Li Y."/>
            <person name="Zhang B."/>
            <person name="Zhang J."/>
            <person name="Zhang H."/>
            <person name="Yang L."/>
            <person name="Zheng W."/>
            <person name="Tian Y."/>
            <person name="Yu Z."/>
            <person name="Xu H.Jr."/>
            <person name="Zheng T."/>
        </authorList>
    </citation>
    <scope>NUCLEOTIDE SEQUENCE [LARGE SCALE GENOMIC DNA]</scope>
    <source>
        <strain evidence="4 5">KD52</strain>
    </source>
</reference>
<dbReference type="InterPro" id="IPR007492">
    <property type="entry name" value="LytTR_DNA-bd_dom"/>
</dbReference>
<dbReference type="PROSITE" id="PS50110">
    <property type="entry name" value="RESPONSE_REGULATORY"/>
    <property type="match status" value="1"/>
</dbReference>
<accession>A0A098RZH0</accession>
<feature type="modified residue" description="4-aspartylphosphate" evidence="1">
    <location>
        <position position="55"/>
    </location>
</feature>
<evidence type="ECO:0000256" key="1">
    <source>
        <dbReference type="PROSITE-ProRule" id="PRU00169"/>
    </source>
</evidence>
<dbReference type="PANTHER" id="PTHR37299">
    <property type="entry name" value="TRANSCRIPTIONAL REGULATOR-RELATED"/>
    <property type="match status" value="1"/>
</dbReference>
<gene>
    <name evidence="4" type="ORF">IX84_27075</name>
</gene>
<feature type="domain" description="HTH LytTR-type" evidence="3">
    <location>
        <begin position="176"/>
        <end position="253"/>
    </location>
</feature>
<keyword evidence="1" id="KW-0597">Phosphoprotein</keyword>
<proteinExistence type="predicted"/>
<dbReference type="GO" id="GO:0003677">
    <property type="term" value="F:DNA binding"/>
    <property type="evidence" value="ECO:0007669"/>
    <property type="project" value="InterPro"/>
</dbReference>
<dbReference type="Gene3D" id="3.40.50.2300">
    <property type="match status" value="1"/>
</dbReference>
<organism evidence="4 5">
    <name type="scientific">Phaeodactylibacter xiamenensis</name>
    <dbReference type="NCBI Taxonomy" id="1524460"/>
    <lineage>
        <taxon>Bacteria</taxon>
        <taxon>Pseudomonadati</taxon>
        <taxon>Bacteroidota</taxon>
        <taxon>Saprospiria</taxon>
        <taxon>Saprospirales</taxon>
        <taxon>Haliscomenobacteraceae</taxon>
        <taxon>Phaeodactylibacter</taxon>
    </lineage>
</organism>
<name>A0A098RZH0_9BACT</name>
<dbReference type="AlphaFoldDB" id="A0A098RZH0"/>